<dbReference type="GO" id="GO:0003700">
    <property type="term" value="F:DNA-binding transcription factor activity"/>
    <property type="evidence" value="ECO:0007669"/>
    <property type="project" value="InterPro"/>
</dbReference>
<name>A0A0L8FV31_OCTBM</name>
<accession>A0A0L8FV31</accession>
<dbReference type="AlphaFoldDB" id="A0A0L8FV31"/>
<dbReference type="SUPFAM" id="SSF57959">
    <property type="entry name" value="Leucine zipper domain"/>
    <property type="match status" value="1"/>
</dbReference>
<proteinExistence type="predicted"/>
<protein>
    <recommendedName>
        <fullName evidence="1">BZIP domain-containing protein</fullName>
    </recommendedName>
</protein>
<dbReference type="Pfam" id="PF07716">
    <property type="entry name" value="bZIP_2"/>
    <property type="match status" value="1"/>
</dbReference>
<feature type="domain" description="BZIP" evidence="1">
    <location>
        <begin position="135"/>
        <end position="148"/>
    </location>
</feature>
<dbReference type="InterPro" id="IPR004827">
    <property type="entry name" value="bZIP"/>
</dbReference>
<dbReference type="OrthoDB" id="6156409at2759"/>
<evidence type="ECO:0000313" key="2">
    <source>
        <dbReference type="EMBL" id="KOF68503.1"/>
    </source>
</evidence>
<dbReference type="EMBL" id="KQ426247">
    <property type="protein sequence ID" value="KOF68503.1"/>
    <property type="molecule type" value="Genomic_DNA"/>
</dbReference>
<reference evidence="2" key="1">
    <citation type="submission" date="2015-07" db="EMBL/GenBank/DDBJ databases">
        <title>MeaNS - Measles Nucleotide Surveillance Program.</title>
        <authorList>
            <person name="Tran T."/>
            <person name="Druce J."/>
        </authorList>
    </citation>
    <scope>NUCLEOTIDE SEQUENCE</scope>
    <source>
        <strain evidence="2">UCB-OBI-ISO-001</strain>
        <tissue evidence="2">Gonad</tissue>
    </source>
</reference>
<dbReference type="Gene3D" id="1.20.5.170">
    <property type="match status" value="1"/>
</dbReference>
<gene>
    <name evidence="2" type="ORF">OCBIM_22007210mg</name>
</gene>
<dbReference type="InterPro" id="IPR046347">
    <property type="entry name" value="bZIP_sf"/>
</dbReference>
<sequence>MYAERRRKEKMKSVYYVTTRKSTHSTVCLSADIRVLSVHTLKQQMEDETNLDHSESMLEENSFYLPSGTDLDTDVKETADICVKNNSLLPMIKLELRSKLQLKRHQNGQSLDIDAEPKPEYKMSPTEIQRRNEMKNRNKVAAKKYRDKQRMKKFEDEKVLEELTTKNEYLRQLQQKLLSMVMDLKAQGIHVKVEPHP</sequence>
<dbReference type="PROSITE" id="PS00036">
    <property type="entry name" value="BZIP_BASIC"/>
    <property type="match status" value="1"/>
</dbReference>
<organism evidence="2">
    <name type="scientific">Octopus bimaculoides</name>
    <name type="common">California two-spotted octopus</name>
    <dbReference type="NCBI Taxonomy" id="37653"/>
    <lineage>
        <taxon>Eukaryota</taxon>
        <taxon>Metazoa</taxon>
        <taxon>Spiralia</taxon>
        <taxon>Lophotrochozoa</taxon>
        <taxon>Mollusca</taxon>
        <taxon>Cephalopoda</taxon>
        <taxon>Coleoidea</taxon>
        <taxon>Octopodiformes</taxon>
        <taxon>Octopoda</taxon>
        <taxon>Incirrata</taxon>
        <taxon>Octopodidae</taxon>
        <taxon>Octopus</taxon>
    </lineage>
</organism>
<evidence type="ECO:0000259" key="1">
    <source>
        <dbReference type="PROSITE" id="PS00036"/>
    </source>
</evidence>